<keyword evidence="3" id="KW-1185">Reference proteome</keyword>
<dbReference type="SUPFAM" id="SSF54523">
    <property type="entry name" value="Pili subunits"/>
    <property type="match status" value="1"/>
</dbReference>
<gene>
    <name evidence="2" type="ORF">SAMN05660429_00695</name>
</gene>
<organism evidence="2 3">
    <name type="scientific">Thalassotalea agarivorans</name>
    <name type="common">Thalassomonas agarivorans</name>
    <dbReference type="NCBI Taxonomy" id="349064"/>
    <lineage>
        <taxon>Bacteria</taxon>
        <taxon>Pseudomonadati</taxon>
        <taxon>Pseudomonadota</taxon>
        <taxon>Gammaproteobacteria</taxon>
        <taxon>Alteromonadales</taxon>
        <taxon>Colwelliaceae</taxon>
        <taxon>Thalassotalea</taxon>
    </lineage>
</organism>
<proteinExistence type="predicted"/>
<dbReference type="EMBL" id="FOHK01000003">
    <property type="protein sequence ID" value="SES93248.1"/>
    <property type="molecule type" value="Genomic_DNA"/>
</dbReference>
<dbReference type="InterPro" id="IPR012902">
    <property type="entry name" value="N_methyl_site"/>
</dbReference>
<dbReference type="RefSeq" id="WP_093327718.1">
    <property type="nucleotide sequence ID" value="NZ_AP027363.1"/>
</dbReference>
<protein>
    <submittedName>
        <fullName evidence="2">Prepilin-type N-terminal cleavage/methylation domain-containing protein</fullName>
    </submittedName>
</protein>
<reference evidence="2 3" key="1">
    <citation type="submission" date="2016-10" db="EMBL/GenBank/DDBJ databases">
        <authorList>
            <person name="de Groot N.N."/>
        </authorList>
    </citation>
    <scope>NUCLEOTIDE SEQUENCE [LARGE SCALE GENOMIC DNA]</scope>
    <source>
        <strain evidence="2 3">DSM 19706</strain>
    </source>
</reference>
<dbReference type="Gene3D" id="3.30.700.10">
    <property type="entry name" value="Glycoprotein, Type 4 Pilin"/>
    <property type="match status" value="1"/>
</dbReference>
<dbReference type="OrthoDB" id="6265993at2"/>
<dbReference type="Proteomes" id="UP000199308">
    <property type="component" value="Unassembled WGS sequence"/>
</dbReference>
<dbReference type="NCBIfam" id="TIGR02532">
    <property type="entry name" value="IV_pilin_GFxxxE"/>
    <property type="match status" value="1"/>
</dbReference>
<accession>A0A1I0AG66</accession>
<evidence type="ECO:0000313" key="2">
    <source>
        <dbReference type="EMBL" id="SES93248.1"/>
    </source>
</evidence>
<keyword evidence="1" id="KW-1133">Transmembrane helix</keyword>
<dbReference type="InterPro" id="IPR045584">
    <property type="entry name" value="Pilin-like"/>
</dbReference>
<dbReference type="PROSITE" id="PS00409">
    <property type="entry name" value="PROKAR_NTER_METHYL"/>
    <property type="match status" value="1"/>
</dbReference>
<sequence length="89" mass="9690">MKNKGFTLIELVAVIVILGILAVTVLPKFVNIQTDAKIADLEGVKAAMESVATLAYSEAVIHGTEHAERTIAPMIWILIETVFPRSKQT</sequence>
<dbReference type="Pfam" id="PF07963">
    <property type="entry name" value="N_methyl"/>
    <property type="match status" value="1"/>
</dbReference>
<name>A0A1I0AG66_THASX</name>
<feature type="transmembrane region" description="Helical" evidence="1">
    <location>
        <begin position="6"/>
        <end position="27"/>
    </location>
</feature>
<dbReference type="STRING" id="349064.SAMN05660429_00695"/>
<dbReference type="AlphaFoldDB" id="A0A1I0AG66"/>
<keyword evidence="1" id="KW-0812">Transmembrane</keyword>
<evidence type="ECO:0000256" key="1">
    <source>
        <dbReference type="SAM" id="Phobius"/>
    </source>
</evidence>
<keyword evidence="1" id="KW-0472">Membrane</keyword>
<evidence type="ECO:0000313" key="3">
    <source>
        <dbReference type="Proteomes" id="UP000199308"/>
    </source>
</evidence>